<dbReference type="PANTHER" id="PTHR30146">
    <property type="entry name" value="LACI-RELATED TRANSCRIPTIONAL REPRESSOR"/>
    <property type="match status" value="1"/>
</dbReference>
<reference evidence="5 6" key="1">
    <citation type="submission" date="2014-03" db="EMBL/GenBank/DDBJ databases">
        <title>Genomics of Bifidobacteria.</title>
        <authorList>
            <person name="Ventura M."/>
            <person name="Milani C."/>
            <person name="Lugli G.A."/>
        </authorList>
    </citation>
    <scope>NUCLEOTIDE SEQUENCE [LARGE SCALE GENOMIC DNA]</scope>
    <source>
        <strain evidence="5 6">DSM 22767</strain>
    </source>
</reference>
<evidence type="ECO:0000256" key="1">
    <source>
        <dbReference type="ARBA" id="ARBA00023015"/>
    </source>
</evidence>
<evidence type="ECO:0000256" key="2">
    <source>
        <dbReference type="ARBA" id="ARBA00023125"/>
    </source>
</evidence>
<accession>A0A086ZDW9</accession>
<dbReference type="EMBL" id="JGYP01000005">
    <property type="protein sequence ID" value="KFI44719.1"/>
    <property type="molecule type" value="Genomic_DNA"/>
</dbReference>
<dbReference type="AlphaFoldDB" id="A0A086ZDW9"/>
<dbReference type="CDD" id="cd06267">
    <property type="entry name" value="PBP1_LacI_sugar_binding-like"/>
    <property type="match status" value="1"/>
</dbReference>
<feature type="domain" description="HTH lacI-type" evidence="4">
    <location>
        <begin position="2"/>
        <end position="56"/>
    </location>
</feature>
<proteinExistence type="predicted"/>
<dbReference type="GO" id="GO:0000976">
    <property type="term" value="F:transcription cis-regulatory region binding"/>
    <property type="evidence" value="ECO:0007669"/>
    <property type="project" value="TreeGrafter"/>
</dbReference>
<dbReference type="SMART" id="SM00354">
    <property type="entry name" value="HTH_LACI"/>
    <property type="match status" value="1"/>
</dbReference>
<comment type="caution">
    <text evidence="5">The sequence shown here is derived from an EMBL/GenBank/DDBJ whole genome shotgun (WGS) entry which is preliminary data.</text>
</comment>
<dbReference type="OrthoDB" id="3236211at2"/>
<protein>
    <submittedName>
        <fullName evidence="5">LacI family transcriptional regulator</fullName>
    </submittedName>
</protein>
<keyword evidence="2" id="KW-0238">DNA-binding</keyword>
<dbReference type="PROSITE" id="PS50932">
    <property type="entry name" value="HTH_LACI_2"/>
    <property type="match status" value="1"/>
</dbReference>
<dbReference type="Proteomes" id="UP000029096">
    <property type="component" value="Unassembled WGS sequence"/>
</dbReference>
<keyword evidence="6" id="KW-1185">Reference proteome</keyword>
<sequence length="351" mass="38730">MVTLKDVAEASGVSVSTASAVMRGLDIVKPDTTRKVRNAAKKLHYHANISARSLRSGRSNIFTLIVPDLENQYYAELSNCLSNELLAQHKQLIIQVSQYDKDKEIEQVRSLNASMSDGLFICSTNNSGADIKSVAGDYPVIMFDDMSAATEARYDSVETPSQAGMTAMIRHLCLEHDRKRVGIVGTLVEDPSNRISYTLRHNRCNFAHQALMECGYDRPNTFITCDWDHNSGIAIAHHLAEEGMPYDALCCMNDDLALGVMRGLAECGIVVPDQVAVTGYDGITSGSYTSPTLTTIAVDFKGMAQTATELMQQKILHKDASTRTSMPRRIIVGFQLLRRESTCRSRPEANR</sequence>
<dbReference type="InterPro" id="IPR046335">
    <property type="entry name" value="LacI/GalR-like_sensor"/>
</dbReference>
<dbReference type="SUPFAM" id="SSF47413">
    <property type="entry name" value="lambda repressor-like DNA-binding domains"/>
    <property type="match status" value="1"/>
</dbReference>
<dbReference type="CDD" id="cd01392">
    <property type="entry name" value="HTH_LacI"/>
    <property type="match status" value="1"/>
</dbReference>
<dbReference type="PANTHER" id="PTHR30146:SF138">
    <property type="entry name" value="TRANSCRIPTIONAL REGULATORY PROTEIN"/>
    <property type="match status" value="1"/>
</dbReference>
<name>A0A086ZDW9_9BIFI</name>
<dbReference type="Pfam" id="PF00356">
    <property type="entry name" value="LacI"/>
    <property type="match status" value="1"/>
</dbReference>
<dbReference type="STRING" id="1437606.BBOH_1442"/>
<dbReference type="GO" id="GO:0003700">
    <property type="term" value="F:DNA-binding transcription factor activity"/>
    <property type="evidence" value="ECO:0007669"/>
    <property type="project" value="TreeGrafter"/>
</dbReference>
<evidence type="ECO:0000313" key="6">
    <source>
        <dbReference type="Proteomes" id="UP000029096"/>
    </source>
</evidence>
<dbReference type="SUPFAM" id="SSF53822">
    <property type="entry name" value="Periplasmic binding protein-like I"/>
    <property type="match status" value="1"/>
</dbReference>
<dbReference type="Pfam" id="PF13377">
    <property type="entry name" value="Peripla_BP_3"/>
    <property type="match status" value="1"/>
</dbReference>
<evidence type="ECO:0000259" key="4">
    <source>
        <dbReference type="PROSITE" id="PS50932"/>
    </source>
</evidence>
<dbReference type="RefSeq" id="WP_033522449.1">
    <property type="nucleotide sequence ID" value="NZ_JDUS01000021.1"/>
</dbReference>
<organism evidence="5 6">
    <name type="scientific">Bifidobacterium bohemicum DSM 22767</name>
    <dbReference type="NCBI Taxonomy" id="1437606"/>
    <lineage>
        <taxon>Bacteria</taxon>
        <taxon>Bacillati</taxon>
        <taxon>Actinomycetota</taxon>
        <taxon>Actinomycetes</taxon>
        <taxon>Bifidobacteriales</taxon>
        <taxon>Bifidobacteriaceae</taxon>
        <taxon>Bifidobacterium</taxon>
    </lineage>
</organism>
<evidence type="ECO:0000256" key="3">
    <source>
        <dbReference type="ARBA" id="ARBA00023163"/>
    </source>
</evidence>
<gene>
    <name evidence="5" type="ORF">BBOH_1442</name>
</gene>
<evidence type="ECO:0000313" key="5">
    <source>
        <dbReference type="EMBL" id="KFI44719.1"/>
    </source>
</evidence>
<keyword evidence="1" id="KW-0805">Transcription regulation</keyword>
<dbReference type="Gene3D" id="3.40.50.2300">
    <property type="match status" value="2"/>
</dbReference>
<dbReference type="Gene3D" id="1.10.260.40">
    <property type="entry name" value="lambda repressor-like DNA-binding domains"/>
    <property type="match status" value="1"/>
</dbReference>
<dbReference type="InterPro" id="IPR000843">
    <property type="entry name" value="HTH_LacI"/>
</dbReference>
<dbReference type="InterPro" id="IPR028082">
    <property type="entry name" value="Peripla_BP_I"/>
</dbReference>
<dbReference type="InterPro" id="IPR010982">
    <property type="entry name" value="Lambda_DNA-bd_dom_sf"/>
</dbReference>
<dbReference type="eggNOG" id="COG1609">
    <property type="taxonomic scope" value="Bacteria"/>
</dbReference>
<keyword evidence="3" id="KW-0804">Transcription</keyword>
<dbReference type="PROSITE" id="PS00356">
    <property type="entry name" value="HTH_LACI_1"/>
    <property type="match status" value="1"/>
</dbReference>